<feature type="domain" description="Flavocytochrome c sulphide dehydrogenase flavin-binding" evidence="4">
    <location>
        <begin position="359"/>
        <end position="427"/>
    </location>
</feature>
<dbReference type="Pfam" id="PF21706">
    <property type="entry name" value="FCSD_central"/>
    <property type="match status" value="1"/>
</dbReference>
<gene>
    <name evidence="6" type="ORF">GZ085_04345</name>
</gene>
<evidence type="ECO:0000256" key="1">
    <source>
        <dbReference type="ARBA" id="ARBA00022630"/>
    </source>
</evidence>
<dbReference type="GO" id="GO:0016491">
    <property type="term" value="F:oxidoreductase activity"/>
    <property type="evidence" value="ECO:0007669"/>
    <property type="project" value="InterPro"/>
</dbReference>
<dbReference type="InterPro" id="IPR052541">
    <property type="entry name" value="SQRD"/>
</dbReference>
<dbReference type="SUPFAM" id="SSF55424">
    <property type="entry name" value="FAD/NAD-linked reductases, dimerisation (C-terminal) domain"/>
    <property type="match status" value="1"/>
</dbReference>
<dbReference type="Gene3D" id="3.50.50.60">
    <property type="entry name" value="FAD/NAD(P)-binding domain"/>
    <property type="match status" value="2"/>
</dbReference>
<protein>
    <submittedName>
        <fullName evidence="6">FAD-dependent oxidoreductase</fullName>
    </submittedName>
</protein>
<dbReference type="Pfam" id="PF07992">
    <property type="entry name" value="Pyr_redox_2"/>
    <property type="match status" value="1"/>
</dbReference>
<dbReference type="EMBL" id="JAAFGW010000043">
    <property type="protein sequence ID" value="NDP47617.1"/>
    <property type="molecule type" value="Genomic_DNA"/>
</dbReference>
<feature type="domain" description="Sulfide dehydrogenase [flavocytochrome c] flavoprotein chain central" evidence="5">
    <location>
        <begin position="168"/>
        <end position="283"/>
    </location>
</feature>
<reference evidence="6 7" key="1">
    <citation type="submission" date="2019-09" db="EMBL/GenBank/DDBJ databases">
        <title>H2 Metabolism Revealed by Metagenomic Analysis in Subglacial Sediment of East Antarctica.</title>
        <authorList>
            <person name="Yang Z."/>
            <person name="Zhang Y."/>
            <person name="Lv Y."/>
            <person name="Yan W."/>
            <person name="Xiao X."/>
            <person name="Sun B."/>
            <person name="Ma H."/>
        </authorList>
    </citation>
    <scope>NUCLEOTIDE SEQUENCE [LARGE SCALE GENOMIC DNA]</scope>
    <source>
        <strain evidence="6">Bin2_2</strain>
    </source>
</reference>
<sequence>MERNFTRRDFLSMAAAGAAVSLGGFGRAFAQSTQDKRVVVIGGGFAGAACAKYLRRADPAIQVTLIERQRNYVTCPSSNLVLIGQQPLSAITLGYDKLRLNHGVKVVYGNAVSIDPSGRKVALESGEALPYDRLVVAPGIDFKYAALEGYSEQAATVMPHAWKAGPQTELLRRQLEQMPNGGTVIITVPPAPFRCPPGPYERASLIAYYLKRNKPKSKVLILDANNGFAVQEGFMEAWQALYPGMIEWVPGSKGGRATKVDAKSLTVSTSAGQHRGNVVNVIPPQKAGDLADKAGLTDETGWCPVDAGSFESTRQKDIHVIGDSSIAGKLPKSAAAANAEAKVCAAAIASLLAGRTVGDPSFINACYALASPTYGLSVAGVYERTAGGIAPLPGAFGVSPLKESAKYRAKEAQDASGWYENIVADSFT</sequence>
<keyword evidence="2" id="KW-0274">FAD</keyword>
<dbReference type="AlphaFoldDB" id="A0A7C9JW51"/>
<organism evidence="6 7">
    <name type="scientific">Sulfuriferula multivorans</name>
    <dbReference type="NCBI Taxonomy" id="1559896"/>
    <lineage>
        <taxon>Bacteria</taxon>
        <taxon>Pseudomonadati</taxon>
        <taxon>Pseudomonadota</taxon>
        <taxon>Betaproteobacteria</taxon>
        <taxon>Nitrosomonadales</taxon>
        <taxon>Sulfuricellaceae</taxon>
        <taxon>Sulfuriferula</taxon>
    </lineage>
</organism>
<proteinExistence type="predicted"/>
<evidence type="ECO:0000313" key="6">
    <source>
        <dbReference type="EMBL" id="NDP47617.1"/>
    </source>
</evidence>
<dbReference type="GO" id="GO:0050660">
    <property type="term" value="F:flavin adenine dinucleotide binding"/>
    <property type="evidence" value="ECO:0007669"/>
    <property type="project" value="InterPro"/>
</dbReference>
<dbReference type="InterPro" id="IPR049386">
    <property type="entry name" value="FCSD_central"/>
</dbReference>
<accession>A0A7C9JW51</accession>
<comment type="caution">
    <text evidence="6">The sequence shown here is derived from an EMBL/GenBank/DDBJ whole genome shotgun (WGS) entry which is preliminary data.</text>
</comment>
<name>A0A7C9JW51_9PROT</name>
<evidence type="ECO:0000259" key="5">
    <source>
        <dbReference type="Pfam" id="PF21706"/>
    </source>
</evidence>
<evidence type="ECO:0000313" key="7">
    <source>
        <dbReference type="Proteomes" id="UP000483432"/>
    </source>
</evidence>
<dbReference type="InterPro" id="IPR037092">
    <property type="entry name" value="FlavoCytC_S_DH_flav-bd_sf"/>
</dbReference>
<dbReference type="Gene3D" id="3.90.760.10">
    <property type="entry name" value="Flavocytochrome c sulphide dehydrogenase, flavin-binding domain"/>
    <property type="match status" value="1"/>
</dbReference>
<dbReference type="InterPro" id="IPR036188">
    <property type="entry name" value="FAD/NAD-bd_sf"/>
</dbReference>
<dbReference type="PROSITE" id="PS51318">
    <property type="entry name" value="TAT"/>
    <property type="match status" value="1"/>
</dbReference>
<dbReference type="PANTHER" id="PTHR43755">
    <property type="match status" value="1"/>
</dbReference>
<dbReference type="Pfam" id="PF09242">
    <property type="entry name" value="FCSD-flav_bind"/>
    <property type="match status" value="1"/>
</dbReference>
<evidence type="ECO:0000259" key="3">
    <source>
        <dbReference type="Pfam" id="PF07992"/>
    </source>
</evidence>
<dbReference type="Proteomes" id="UP000483432">
    <property type="component" value="Unassembled WGS sequence"/>
</dbReference>
<evidence type="ECO:0000259" key="4">
    <source>
        <dbReference type="Pfam" id="PF09242"/>
    </source>
</evidence>
<dbReference type="InterPro" id="IPR006311">
    <property type="entry name" value="TAT_signal"/>
</dbReference>
<dbReference type="PANTHER" id="PTHR43755:SF1">
    <property type="entry name" value="FAD-DEPENDENT PYRIDINE NUCLEOTIDE-DISULPHIDE OXIDOREDUCTASE"/>
    <property type="match status" value="1"/>
</dbReference>
<dbReference type="FunFam" id="3.50.50.60:FF:000234">
    <property type="entry name" value="Flavocytochrome C sulfide dehydrogenase"/>
    <property type="match status" value="1"/>
</dbReference>
<dbReference type="SUPFAM" id="SSF51905">
    <property type="entry name" value="FAD/NAD(P)-binding domain"/>
    <property type="match status" value="2"/>
</dbReference>
<feature type="domain" description="FAD/NAD(P)-binding" evidence="3">
    <location>
        <begin position="37"/>
        <end position="155"/>
    </location>
</feature>
<dbReference type="InterPro" id="IPR016156">
    <property type="entry name" value="FAD/NAD-linked_Rdtase_dimer_sf"/>
</dbReference>
<evidence type="ECO:0000256" key="2">
    <source>
        <dbReference type="ARBA" id="ARBA00022827"/>
    </source>
</evidence>
<dbReference type="InterPro" id="IPR015323">
    <property type="entry name" value="FlavoCytC_S_DH_flav-bd"/>
</dbReference>
<dbReference type="InterPro" id="IPR023753">
    <property type="entry name" value="FAD/NAD-binding_dom"/>
</dbReference>
<keyword evidence="1" id="KW-0285">Flavoprotein</keyword>